<dbReference type="STRING" id="1123069.ruthe_00499"/>
<evidence type="ECO:0000256" key="1">
    <source>
        <dbReference type="SAM" id="SignalP"/>
    </source>
</evidence>
<organism evidence="2 3">
    <name type="scientific">Rubellimicrobium thermophilum DSM 16684</name>
    <dbReference type="NCBI Taxonomy" id="1123069"/>
    <lineage>
        <taxon>Bacteria</taxon>
        <taxon>Pseudomonadati</taxon>
        <taxon>Pseudomonadota</taxon>
        <taxon>Alphaproteobacteria</taxon>
        <taxon>Rhodobacterales</taxon>
        <taxon>Roseobacteraceae</taxon>
        <taxon>Rubellimicrobium</taxon>
    </lineage>
</organism>
<keyword evidence="1" id="KW-0732">Signal</keyword>
<accession>S9SLX8</accession>
<name>S9SLX8_9RHOB</name>
<dbReference type="Proteomes" id="UP000015346">
    <property type="component" value="Unassembled WGS sequence"/>
</dbReference>
<dbReference type="HOGENOM" id="CLU_1915499_0_0_5"/>
<feature type="signal peptide" evidence="1">
    <location>
        <begin position="1"/>
        <end position="17"/>
    </location>
</feature>
<evidence type="ECO:0000313" key="3">
    <source>
        <dbReference type="Proteomes" id="UP000015346"/>
    </source>
</evidence>
<gene>
    <name evidence="2" type="ORF">ruthe_00499</name>
</gene>
<dbReference type="AlphaFoldDB" id="S9SLX8"/>
<feature type="chain" id="PRO_5004556625" description="Secreted protein" evidence="1">
    <location>
        <begin position="18"/>
        <end position="136"/>
    </location>
</feature>
<reference evidence="2 3" key="1">
    <citation type="journal article" date="2013" name="Stand. Genomic Sci.">
        <title>Genome sequence of the reddish-pigmented Rubellimicrobium thermophilum type strain (DSM 16684(T)), a member of the Roseobacter clade.</title>
        <authorList>
            <person name="Fiebig A."/>
            <person name="Riedel T."/>
            <person name="Gronow S."/>
            <person name="Petersen J."/>
            <person name="Klenk H.P."/>
            <person name="Goker M."/>
        </authorList>
    </citation>
    <scope>NUCLEOTIDE SEQUENCE [LARGE SCALE GENOMIC DNA]</scope>
    <source>
        <strain evidence="2 3">DSM 16684</strain>
    </source>
</reference>
<evidence type="ECO:0000313" key="2">
    <source>
        <dbReference type="EMBL" id="EPX87429.1"/>
    </source>
</evidence>
<keyword evidence="3" id="KW-1185">Reference proteome</keyword>
<comment type="caution">
    <text evidence="2">The sequence shown here is derived from an EMBL/GenBank/DDBJ whole genome shotgun (WGS) entry which is preliminary data.</text>
</comment>
<dbReference type="EMBL" id="AOLV01000007">
    <property type="protein sequence ID" value="EPX87429.1"/>
    <property type="molecule type" value="Genomic_DNA"/>
</dbReference>
<protein>
    <recommendedName>
        <fullName evidence="4">Secreted protein</fullName>
    </recommendedName>
</protein>
<evidence type="ECO:0008006" key="4">
    <source>
        <dbReference type="Google" id="ProtNLM"/>
    </source>
</evidence>
<proteinExistence type="predicted"/>
<sequence length="136" mass="14867">MLRIVLLLIASALPVAAQDPEPLGAAEFEILVEGRTLTYGMQGTEPYGIEHYHPDRRVTWAWAGSTECLSGRWYEEGPSDDPAICFVYDDDPSSPQCWQVYQEGERLRAVFLGGDESVLYEIGEAPDGLVCGGVGA</sequence>
<dbReference type="RefSeq" id="WP_021096608.1">
    <property type="nucleotide sequence ID" value="NZ_KE557320.1"/>
</dbReference>